<dbReference type="Proteomes" id="UP000064967">
    <property type="component" value="Chromosome"/>
</dbReference>
<reference evidence="2 3" key="1">
    <citation type="submission" date="2015-08" db="EMBL/GenBank/DDBJ databases">
        <authorList>
            <person name="Babu N.S."/>
            <person name="Beckwith C.J."/>
            <person name="Beseler K.G."/>
            <person name="Brison A."/>
            <person name="Carone J.V."/>
            <person name="Caskin T.P."/>
            <person name="Diamond M."/>
            <person name="Durham M.E."/>
            <person name="Foxe J.M."/>
            <person name="Go M."/>
            <person name="Henderson B.A."/>
            <person name="Jones I.B."/>
            <person name="McGettigan J.A."/>
            <person name="Micheletti S.J."/>
            <person name="Nasrallah M.E."/>
            <person name="Ortiz D."/>
            <person name="Piller C.R."/>
            <person name="Privatt S.R."/>
            <person name="Schneider S.L."/>
            <person name="Sharp S."/>
            <person name="Smith T.C."/>
            <person name="Stanton J.D."/>
            <person name="Ullery H.E."/>
            <person name="Wilson R.J."/>
            <person name="Serrano M.G."/>
            <person name="Buck G."/>
            <person name="Lee V."/>
            <person name="Wang Y."/>
            <person name="Carvalho R."/>
            <person name="Voegtly L."/>
            <person name="Shi R."/>
            <person name="Duckworth R."/>
            <person name="Johnson A."/>
            <person name="Loviza R."/>
            <person name="Walstead R."/>
            <person name="Shah Z."/>
            <person name="Kiflezghi M."/>
            <person name="Wade K."/>
            <person name="Ball S.L."/>
            <person name="Bradley K.W."/>
            <person name="Asai D.J."/>
            <person name="Bowman C.A."/>
            <person name="Russell D.A."/>
            <person name="Pope W.H."/>
            <person name="Jacobs-Sera D."/>
            <person name="Hendrix R.W."/>
            <person name="Hatfull G.F."/>
        </authorList>
    </citation>
    <scope>NUCLEOTIDE SEQUENCE [LARGE SCALE GENOMIC DNA]</scope>
    <source>
        <strain evidence="2 3">DSM 27648</strain>
    </source>
</reference>
<gene>
    <name evidence="2" type="ORF">AKJ09_00615</name>
</gene>
<evidence type="ECO:0000256" key="1">
    <source>
        <dbReference type="ARBA" id="ARBA00022729"/>
    </source>
</evidence>
<name>A0A0K1PKN0_9BACT</name>
<sequence>MIPADGGAANTGCIDTACPAPLATCSAKVPCSINLDEDVDHCGACGNRCPSRSDNASYICSQGQCRLVCSELHADCNHLADDGCETVLVDDPANCGACGNACKDGEVCWKAACGCPKGFTQCGDTCVNTSSDQKNCGACGSVCSAPDRDDPRWTCGPGFSPPNTAWLCGGSSCNLACKPHFADCNQLFCGDGCEVDLQTDPANCGACGNACSAGQDCVAGVCLCPPQLTKCGLSVFLSTPSCVDLNSDVENCGACGHQCPGIDSRSGSPGCQDGVCTYVCAPGFADCNGRAIDGCEVDLMRDQKHCGSCKTSCDVAAGQPCISGQCQTKPCETPVVH</sequence>
<dbReference type="PATRIC" id="fig|1391654.3.peg.620"/>
<dbReference type="KEGG" id="llu:AKJ09_00615"/>
<dbReference type="EMBL" id="CP012333">
    <property type="protein sequence ID" value="AKU93951.1"/>
    <property type="molecule type" value="Genomic_DNA"/>
</dbReference>
<dbReference type="InterPro" id="IPR006969">
    <property type="entry name" value="Stig-like"/>
</dbReference>
<dbReference type="PANTHER" id="PTHR33227">
    <property type="entry name" value="STIGMA-SPECIFIC STIG1-LIKE PROTEIN 3"/>
    <property type="match status" value="1"/>
</dbReference>
<evidence type="ECO:0000313" key="2">
    <source>
        <dbReference type="EMBL" id="AKU93951.1"/>
    </source>
</evidence>
<accession>A0A0K1PKN0</accession>
<dbReference type="STRING" id="1391654.AKJ09_00615"/>
<dbReference type="RefSeq" id="WP_169927197.1">
    <property type="nucleotide sequence ID" value="NZ_CP012333.1"/>
</dbReference>
<dbReference type="AlphaFoldDB" id="A0A0K1PKN0"/>
<keyword evidence="3" id="KW-1185">Reference proteome</keyword>
<protein>
    <submittedName>
        <fullName evidence="2">Tryptophan synthase alpha chain</fullName>
    </submittedName>
</protein>
<organism evidence="2 3">
    <name type="scientific">Labilithrix luteola</name>
    <dbReference type="NCBI Taxonomy" id="1391654"/>
    <lineage>
        <taxon>Bacteria</taxon>
        <taxon>Pseudomonadati</taxon>
        <taxon>Myxococcota</taxon>
        <taxon>Polyangia</taxon>
        <taxon>Polyangiales</taxon>
        <taxon>Labilitrichaceae</taxon>
        <taxon>Labilithrix</taxon>
    </lineage>
</organism>
<keyword evidence="1" id="KW-0732">Signal</keyword>
<proteinExistence type="predicted"/>
<dbReference type="PANTHER" id="PTHR33227:SF48">
    <property type="entry name" value="STIGMA-SPECIFIC STIG1-LIKE PROTEIN 4"/>
    <property type="match status" value="1"/>
</dbReference>
<evidence type="ECO:0000313" key="3">
    <source>
        <dbReference type="Proteomes" id="UP000064967"/>
    </source>
</evidence>